<accession>A0ABP8FFK9</accession>
<keyword evidence="1" id="KW-1133">Transmembrane helix</keyword>
<feature type="transmembrane region" description="Helical" evidence="1">
    <location>
        <begin position="12"/>
        <end position="34"/>
    </location>
</feature>
<proteinExistence type="predicted"/>
<evidence type="ECO:0000313" key="3">
    <source>
        <dbReference type="Proteomes" id="UP001501844"/>
    </source>
</evidence>
<name>A0ABP8FFK9_9BACT</name>
<keyword evidence="1" id="KW-0472">Membrane</keyword>
<evidence type="ECO:0008006" key="4">
    <source>
        <dbReference type="Google" id="ProtNLM"/>
    </source>
</evidence>
<sequence>MALKNELKTGVLLLALLNGLLFVFILSDAYYLFIGDLPEGIPYSEYLHQGVYTLIFTILLAIAILLYLFRENLNFYSKNQSLKKLAYVWLGLNMVLVLLTLTKNSIYITGTGLTYKRIGVYTYLILTGIGLIFSYIKVSKVKTNWYLFRMNGWAVYVLLVVFSTVNWDRVLTRFNLTYAKSPDLAYLFTLSNSNLSLLKEDIALSRHAFTDNQKKSLAEWELEYLRGEAQKEWQSWNYNDWRLSNELR</sequence>
<organism evidence="2 3">
    <name type="scientific">Nibribacter koreensis</name>
    <dbReference type="NCBI Taxonomy" id="1084519"/>
    <lineage>
        <taxon>Bacteria</taxon>
        <taxon>Pseudomonadati</taxon>
        <taxon>Bacteroidota</taxon>
        <taxon>Cytophagia</taxon>
        <taxon>Cytophagales</taxon>
        <taxon>Hymenobacteraceae</taxon>
        <taxon>Nibribacter</taxon>
    </lineage>
</organism>
<evidence type="ECO:0000313" key="2">
    <source>
        <dbReference type="EMBL" id="GAA4302677.1"/>
    </source>
</evidence>
<dbReference type="EMBL" id="BAABGX010000002">
    <property type="protein sequence ID" value="GAA4302677.1"/>
    <property type="molecule type" value="Genomic_DNA"/>
</dbReference>
<dbReference type="InterPro" id="IPR025291">
    <property type="entry name" value="DUF4153"/>
</dbReference>
<feature type="transmembrane region" description="Helical" evidence="1">
    <location>
        <begin position="148"/>
        <end position="167"/>
    </location>
</feature>
<reference evidence="3" key="1">
    <citation type="journal article" date="2019" name="Int. J. Syst. Evol. Microbiol.">
        <title>The Global Catalogue of Microorganisms (GCM) 10K type strain sequencing project: providing services to taxonomists for standard genome sequencing and annotation.</title>
        <authorList>
            <consortium name="The Broad Institute Genomics Platform"/>
            <consortium name="The Broad Institute Genome Sequencing Center for Infectious Disease"/>
            <person name="Wu L."/>
            <person name="Ma J."/>
        </authorList>
    </citation>
    <scope>NUCLEOTIDE SEQUENCE [LARGE SCALE GENOMIC DNA]</scope>
    <source>
        <strain evidence="3">JCM 17917</strain>
    </source>
</reference>
<evidence type="ECO:0000256" key="1">
    <source>
        <dbReference type="SAM" id="Phobius"/>
    </source>
</evidence>
<protein>
    <recommendedName>
        <fullName evidence="4">DUF4173 domain-containing protein</fullName>
    </recommendedName>
</protein>
<dbReference type="Pfam" id="PF13687">
    <property type="entry name" value="DUF4153"/>
    <property type="match status" value="1"/>
</dbReference>
<feature type="transmembrane region" description="Helical" evidence="1">
    <location>
        <begin position="118"/>
        <end position="136"/>
    </location>
</feature>
<keyword evidence="1" id="KW-0812">Transmembrane</keyword>
<keyword evidence="3" id="KW-1185">Reference proteome</keyword>
<comment type="caution">
    <text evidence="2">The sequence shown here is derived from an EMBL/GenBank/DDBJ whole genome shotgun (WGS) entry which is preliminary data.</text>
</comment>
<gene>
    <name evidence="2" type="ORF">GCM10023183_14520</name>
</gene>
<feature type="transmembrane region" description="Helical" evidence="1">
    <location>
        <begin position="46"/>
        <end position="69"/>
    </location>
</feature>
<dbReference type="Proteomes" id="UP001501844">
    <property type="component" value="Unassembled WGS sequence"/>
</dbReference>
<feature type="transmembrane region" description="Helical" evidence="1">
    <location>
        <begin position="85"/>
        <end position="106"/>
    </location>
</feature>